<sequence length="77" mass="8900">MKFFMAIFAFQLTSEACASSTRAQQLLDSLTPMEMSQLQDDMQNFNDDAFLSDLKMMLSDPLVENMRILKKRGMRLL</sequence>
<keyword evidence="3" id="KW-1185">Reference proteome</keyword>
<keyword evidence="1" id="KW-0732">Signal</keyword>
<proteinExistence type="predicted"/>
<accession>A0ABN7RM21</accession>
<evidence type="ECO:0000313" key="2">
    <source>
        <dbReference type="EMBL" id="CAG5080885.1"/>
    </source>
</evidence>
<dbReference type="EMBL" id="OU015568">
    <property type="protein sequence ID" value="CAG5080885.1"/>
    <property type="molecule type" value="Genomic_DNA"/>
</dbReference>
<dbReference type="Proteomes" id="UP001158576">
    <property type="component" value="Chromosome PAR"/>
</dbReference>
<feature type="signal peptide" evidence="1">
    <location>
        <begin position="1"/>
        <end position="18"/>
    </location>
</feature>
<feature type="chain" id="PRO_5047514075" evidence="1">
    <location>
        <begin position="19"/>
        <end position="77"/>
    </location>
</feature>
<reference evidence="2 3" key="1">
    <citation type="submission" date="2021-04" db="EMBL/GenBank/DDBJ databases">
        <authorList>
            <person name="Bliznina A."/>
        </authorList>
    </citation>
    <scope>NUCLEOTIDE SEQUENCE [LARGE SCALE GENOMIC DNA]</scope>
</reference>
<evidence type="ECO:0000256" key="1">
    <source>
        <dbReference type="SAM" id="SignalP"/>
    </source>
</evidence>
<name>A0ABN7RM21_OIKDI</name>
<gene>
    <name evidence="2" type="ORF">OKIOD_LOCUS1286</name>
</gene>
<protein>
    <submittedName>
        <fullName evidence="2">Oidioi.mRNA.OKI2018_I69.PAR.g9728.t1.cds</fullName>
    </submittedName>
</protein>
<evidence type="ECO:0000313" key="3">
    <source>
        <dbReference type="Proteomes" id="UP001158576"/>
    </source>
</evidence>
<organism evidence="2 3">
    <name type="scientific">Oikopleura dioica</name>
    <name type="common">Tunicate</name>
    <dbReference type="NCBI Taxonomy" id="34765"/>
    <lineage>
        <taxon>Eukaryota</taxon>
        <taxon>Metazoa</taxon>
        <taxon>Chordata</taxon>
        <taxon>Tunicata</taxon>
        <taxon>Appendicularia</taxon>
        <taxon>Copelata</taxon>
        <taxon>Oikopleuridae</taxon>
        <taxon>Oikopleura</taxon>
    </lineage>
</organism>